<name>A0A7J7J1U3_BUGNE</name>
<feature type="chain" id="PRO_5029750993" evidence="7">
    <location>
        <begin position="18"/>
        <end position="537"/>
    </location>
</feature>
<evidence type="ECO:0000256" key="1">
    <source>
        <dbReference type="ARBA" id="ARBA00022614"/>
    </source>
</evidence>
<protein>
    <submittedName>
        <fullName evidence="9">LRFN5</fullName>
    </submittedName>
</protein>
<dbReference type="SUPFAM" id="SSF48726">
    <property type="entry name" value="Immunoglobulin"/>
    <property type="match status" value="1"/>
</dbReference>
<keyword evidence="6" id="KW-1133">Transmembrane helix</keyword>
<keyword evidence="10" id="KW-1185">Reference proteome</keyword>
<evidence type="ECO:0000256" key="4">
    <source>
        <dbReference type="ARBA" id="ARBA00023157"/>
    </source>
</evidence>
<proteinExistence type="predicted"/>
<dbReference type="PANTHER" id="PTHR24366:SF96">
    <property type="entry name" value="LEUCINE RICH REPEAT CONTAINING 53"/>
    <property type="match status" value="1"/>
</dbReference>
<dbReference type="Pfam" id="PF13855">
    <property type="entry name" value="LRR_8"/>
    <property type="match status" value="1"/>
</dbReference>
<dbReference type="InterPro" id="IPR001611">
    <property type="entry name" value="Leu-rich_rpt"/>
</dbReference>
<dbReference type="InterPro" id="IPR013783">
    <property type="entry name" value="Ig-like_fold"/>
</dbReference>
<evidence type="ECO:0000256" key="7">
    <source>
        <dbReference type="SAM" id="SignalP"/>
    </source>
</evidence>
<dbReference type="PANTHER" id="PTHR24366">
    <property type="entry name" value="IG(IMMUNOGLOBULIN) AND LRR(LEUCINE RICH REPEAT) DOMAINS"/>
    <property type="match status" value="1"/>
</dbReference>
<feature type="domain" description="Ig-like" evidence="8">
    <location>
        <begin position="268"/>
        <end position="351"/>
    </location>
</feature>
<dbReference type="SUPFAM" id="SSF52058">
    <property type="entry name" value="L domain-like"/>
    <property type="match status" value="1"/>
</dbReference>
<dbReference type="InterPro" id="IPR000483">
    <property type="entry name" value="Cys-rich_flank_reg_C"/>
</dbReference>
<dbReference type="EMBL" id="VXIV02003216">
    <property type="protein sequence ID" value="KAF6019654.1"/>
    <property type="molecule type" value="Genomic_DNA"/>
</dbReference>
<dbReference type="PROSITE" id="PS50835">
    <property type="entry name" value="IG_LIKE"/>
    <property type="match status" value="1"/>
</dbReference>
<keyword evidence="6" id="KW-0472">Membrane</keyword>
<dbReference type="Proteomes" id="UP000593567">
    <property type="component" value="Unassembled WGS sequence"/>
</dbReference>
<sequence length="537" mass="59474">MFYSTILLLTIPAFAYSQSIDNINGCTCLPGCSRAQCEQSSVTSLPPIYSQTKHLDLSFNRFTNPILERQNFTNYVNLEHLVLKGCGITSINYHTFIDMTKLTTLDLSSNNIAIISTGALVGLRLNYLYLEENHYIKLTTSSFVGMSTEILNLAQCKIEHLTADIFQPLLSNNKLRRLMLQGNKVARFDRSMLDVFSKVEAIRIYGNPLICDCQSKWLKEFYDLNSQTTIIRDAMEGTKEEPRCDGPDHVTGQYFDSLSAADFSCDMPTLQADLSFSLDKGTLACISRGTPLPKVSWYRPNGVVVEKDPIGNQDSIRNEIELLADEPGTLGQYRCVASNDGGNISLSVNVDWPFQASSAGGSENGVGCNSQATSKDVILSNPTSEADAETHYLKIKYFTLVDMVGAILGTFVSTLIITVVTLHFCVYRRKKATQYSTPVMSEYSSSSNGSDKNGPYPVSLHSLQASQMQAQRPLPNAPNKPYHKIYDENHYMATNIEERDEFLRFSAQQAGNGRITPGSSACDTCTACRTIPHSHIS</sequence>
<keyword evidence="4" id="KW-1015">Disulfide bond</keyword>
<keyword evidence="2 7" id="KW-0732">Signal</keyword>
<evidence type="ECO:0000256" key="6">
    <source>
        <dbReference type="SAM" id="Phobius"/>
    </source>
</evidence>
<organism evidence="9 10">
    <name type="scientific">Bugula neritina</name>
    <name type="common">Brown bryozoan</name>
    <name type="synonym">Sertularia neritina</name>
    <dbReference type="NCBI Taxonomy" id="10212"/>
    <lineage>
        <taxon>Eukaryota</taxon>
        <taxon>Metazoa</taxon>
        <taxon>Spiralia</taxon>
        <taxon>Lophotrochozoa</taxon>
        <taxon>Bryozoa</taxon>
        <taxon>Gymnolaemata</taxon>
        <taxon>Cheilostomatida</taxon>
        <taxon>Flustrina</taxon>
        <taxon>Buguloidea</taxon>
        <taxon>Bugulidae</taxon>
        <taxon>Bugula</taxon>
    </lineage>
</organism>
<dbReference type="SMART" id="SM00082">
    <property type="entry name" value="LRRCT"/>
    <property type="match status" value="1"/>
</dbReference>
<dbReference type="Gene3D" id="2.60.40.10">
    <property type="entry name" value="Immunoglobulins"/>
    <property type="match status" value="1"/>
</dbReference>
<dbReference type="Gene3D" id="3.80.10.10">
    <property type="entry name" value="Ribonuclease Inhibitor"/>
    <property type="match status" value="2"/>
</dbReference>
<feature type="compositionally biased region" description="Polar residues" evidence="5">
    <location>
        <begin position="438"/>
        <end position="451"/>
    </location>
</feature>
<dbReference type="OrthoDB" id="1394818at2759"/>
<comment type="caution">
    <text evidence="9">The sequence shown here is derived from an EMBL/GenBank/DDBJ whole genome shotgun (WGS) entry which is preliminary data.</text>
</comment>
<evidence type="ECO:0000256" key="5">
    <source>
        <dbReference type="SAM" id="MobiDB-lite"/>
    </source>
</evidence>
<feature type="region of interest" description="Disordered" evidence="5">
    <location>
        <begin position="438"/>
        <end position="459"/>
    </location>
</feature>
<evidence type="ECO:0000313" key="10">
    <source>
        <dbReference type="Proteomes" id="UP000593567"/>
    </source>
</evidence>
<keyword evidence="6" id="KW-0812">Transmembrane</keyword>
<feature type="signal peptide" evidence="7">
    <location>
        <begin position="1"/>
        <end position="17"/>
    </location>
</feature>
<gene>
    <name evidence="9" type="ORF">EB796_022017</name>
</gene>
<dbReference type="InterPro" id="IPR036179">
    <property type="entry name" value="Ig-like_dom_sf"/>
</dbReference>
<evidence type="ECO:0000259" key="8">
    <source>
        <dbReference type="PROSITE" id="PS50835"/>
    </source>
</evidence>
<evidence type="ECO:0000256" key="2">
    <source>
        <dbReference type="ARBA" id="ARBA00022729"/>
    </source>
</evidence>
<dbReference type="InterPro" id="IPR007110">
    <property type="entry name" value="Ig-like_dom"/>
</dbReference>
<reference evidence="9" key="1">
    <citation type="submission" date="2020-06" db="EMBL/GenBank/DDBJ databases">
        <title>Draft genome of Bugula neritina, a colonial animal packing powerful symbionts and potential medicines.</title>
        <authorList>
            <person name="Rayko M."/>
        </authorList>
    </citation>
    <scope>NUCLEOTIDE SEQUENCE [LARGE SCALE GENOMIC DNA]</scope>
    <source>
        <strain evidence="9">Kwan_BN1</strain>
    </source>
</reference>
<dbReference type="Pfam" id="PF00047">
    <property type="entry name" value="ig"/>
    <property type="match status" value="1"/>
</dbReference>
<accession>A0A7J7J1U3</accession>
<dbReference type="InterPro" id="IPR013151">
    <property type="entry name" value="Immunoglobulin_dom"/>
</dbReference>
<dbReference type="PROSITE" id="PS51450">
    <property type="entry name" value="LRR"/>
    <property type="match status" value="1"/>
</dbReference>
<feature type="transmembrane region" description="Helical" evidence="6">
    <location>
        <begin position="403"/>
        <end position="426"/>
    </location>
</feature>
<keyword evidence="1" id="KW-0433">Leucine-rich repeat</keyword>
<dbReference type="AlphaFoldDB" id="A0A7J7J1U3"/>
<dbReference type="InterPro" id="IPR032675">
    <property type="entry name" value="LRR_dom_sf"/>
</dbReference>
<evidence type="ECO:0000313" key="9">
    <source>
        <dbReference type="EMBL" id="KAF6019654.1"/>
    </source>
</evidence>
<evidence type="ECO:0000256" key="3">
    <source>
        <dbReference type="ARBA" id="ARBA00022737"/>
    </source>
</evidence>
<keyword evidence="3" id="KW-0677">Repeat</keyword>